<dbReference type="Gene3D" id="3.40.50.1820">
    <property type="entry name" value="alpha/beta hydrolase"/>
    <property type="match status" value="1"/>
</dbReference>
<protein>
    <recommendedName>
        <fullName evidence="5">Carboxypeptidase</fullName>
        <ecNumber evidence="5">3.4.16.-</ecNumber>
    </recommendedName>
</protein>
<dbReference type="PANTHER" id="PTHR11802:SF70">
    <property type="entry name" value="SERINE CARBOXYPEPTIDASE CTSA-3.1"/>
    <property type="match status" value="1"/>
</dbReference>
<dbReference type="GO" id="GO:0004185">
    <property type="term" value="F:serine-type carboxypeptidase activity"/>
    <property type="evidence" value="ECO:0007669"/>
    <property type="project" value="UniProtKB-UniRule"/>
</dbReference>
<keyword evidence="7" id="KW-1185">Reference proteome</keyword>
<evidence type="ECO:0000256" key="2">
    <source>
        <dbReference type="ARBA" id="ARBA00022645"/>
    </source>
</evidence>
<dbReference type="EC" id="3.4.16.-" evidence="5"/>
<feature type="chain" id="PRO_5041490495" description="Carboxypeptidase" evidence="5">
    <location>
        <begin position="25"/>
        <end position="571"/>
    </location>
</feature>
<dbReference type="Proteomes" id="UP001176961">
    <property type="component" value="Unassembled WGS sequence"/>
</dbReference>
<dbReference type="Pfam" id="PF00450">
    <property type="entry name" value="Peptidase_S10"/>
    <property type="match status" value="1"/>
</dbReference>
<proteinExistence type="inferred from homology"/>
<dbReference type="PRINTS" id="PR00724">
    <property type="entry name" value="CRBOXYPTASEC"/>
</dbReference>
<name>A0AA36H8L3_CYLNA</name>
<keyword evidence="4 5" id="KW-0378">Hydrolase</keyword>
<dbReference type="EMBL" id="CATQJL010000316">
    <property type="protein sequence ID" value="CAJ0606160.1"/>
    <property type="molecule type" value="Genomic_DNA"/>
</dbReference>
<comment type="caution">
    <text evidence="6">The sequence shown here is derived from an EMBL/GenBank/DDBJ whole genome shotgun (WGS) entry which is preliminary data.</text>
</comment>
<dbReference type="GO" id="GO:1904715">
    <property type="term" value="P:negative regulation of chaperone-mediated autophagy"/>
    <property type="evidence" value="ECO:0007669"/>
    <property type="project" value="UniProtKB-ARBA"/>
</dbReference>
<comment type="similarity">
    <text evidence="1 5">Belongs to the peptidase S10 family.</text>
</comment>
<keyword evidence="3 5" id="KW-0645">Protease</keyword>
<dbReference type="AlphaFoldDB" id="A0AA36H8L3"/>
<dbReference type="InterPro" id="IPR001563">
    <property type="entry name" value="Peptidase_S10"/>
</dbReference>
<dbReference type="InterPro" id="IPR033124">
    <property type="entry name" value="Ser_caboxypep_his_AS"/>
</dbReference>
<dbReference type="InterPro" id="IPR029058">
    <property type="entry name" value="AB_hydrolase_fold"/>
</dbReference>
<organism evidence="6 7">
    <name type="scientific">Cylicocyclus nassatus</name>
    <name type="common">Nematode worm</name>
    <dbReference type="NCBI Taxonomy" id="53992"/>
    <lineage>
        <taxon>Eukaryota</taxon>
        <taxon>Metazoa</taxon>
        <taxon>Ecdysozoa</taxon>
        <taxon>Nematoda</taxon>
        <taxon>Chromadorea</taxon>
        <taxon>Rhabditida</taxon>
        <taxon>Rhabditina</taxon>
        <taxon>Rhabditomorpha</taxon>
        <taxon>Strongyloidea</taxon>
        <taxon>Strongylidae</taxon>
        <taxon>Cylicocyclus</taxon>
    </lineage>
</organism>
<gene>
    <name evidence="6" type="ORF">CYNAS_LOCUS18143</name>
</gene>
<evidence type="ECO:0000313" key="7">
    <source>
        <dbReference type="Proteomes" id="UP001176961"/>
    </source>
</evidence>
<sequence>MASRGYFLVIALGCCSAVLGIGEADRVDMPGLQFKVNFKTYSGYLNANDNGTWQMHYMLTESRSSPSDDPLLVWFNGGPGCSSLLGLFEELGTFYVNFDGSTLYENVYAWNAKANVLFLESPIGVGFSYDTTQDAYIKANDDQTASQNYAALKDFFNRVQPRYKNRTFYLTGESYAGIYIPMLSQRIVEGISIGDFPNNNFQGAAIGNGFMNVPHLMNSVVLWSAYHGRVSLDDWDTIKTVCRTGSETDVEKYDFTQFMTTSNGMDYYGNNSTLCGQLIEPLISNEGFYGYYYDQYNYYQDCYQSTYSIPTGQQKRRSLQTLRKKPSQFSYVFTGTSNMGNNAAALTNRISTDNQWGYPCWTDQALDSYLNKRSVQDALHIPKAWRDQMGGTIQWGGCNDPIYENYHLTYSRTNQFFQYVIQNVKTPNFRFLIYNGDVDTVCNYLGDAWHIRDVARENGLQASPRTPWFFSANNQVAGFAQSYTGNGGQGVKVTIDVLTVKGAGHMVPNDRPGPSVQMITNFMFPNSNGAVNYNSSAYTNPQPDLSPLKGKTQITGFLSSLSLVTLALVIR</sequence>
<dbReference type="PROSITE" id="PS00131">
    <property type="entry name" value="CARBOXYPEPT_SER_SER"/>
    <property type="match status" value="1"/>
</dbReference>
<evidence type="ECO:0000256" key="4">
    <source>
        <dbReference type="ARBA" id="ARBA00022801"/>
    </source>
</evidence>
<accession>A0AA36H8L3</accession>
<keyword evidence="2 5" id="KW-0121">Carboxypeptidase</keyword>
<evidence type="ECO:0000256" key="3">
    <source>
        <dbReference type="ARBA" id="ARBA00022670"/>
    </source>
</evidence>
<evidence type="ECO:0000256" key="5">
    <source>
        <dbReference type="RuleBase" id="RU361156"/>
    </source>
</evidence>
<dbReference type="SUPFAM" id="SSF53474">
    <property type="entry name" value="alpha/beta-Hydrolases"/>
    <property type="match status" value="1"/>
</dbReference>
<keyword evidence="5" id="KW-0732">Signal</keyword>
<dbReference type="PANTHER" id="PTHR11802">
    <property type="entry name" value="SERINE PROTEASE FAMILY S10 SERINE CARBOXYPEPTIDASE"/>
    <property type="match status" value="1"/>
</dbReference>
<dbReference type="GO" id="GO:0031647">
    <property type="term" value="P:regulation of protein stability"/>
    <property type="evidence" value="ECO:0007669"/>
    <property type="project" value="UniProtKB-ARBA"/>
</dbReference>
<feature type="signal peptide" evidence="5">
    <location>
        <begin position="1"/>
        <end position="24"/>
    </location>
</feature>
<dbReference type="FunFam" id="3.40.50.12670:FF:000002">
    <property type="entry name" value="Carboxypeptidase"/>
    <property type="match status" value="1"/>
</dbReference>
<evidence type="ECO:0000256" key="1">
    <source>
        <dbReference type="ARBA" id="ARBA00009431"/>
    </source>
</evidence>
<dbReference type="GO" id="GO:0006508">
    <property type="term" value="P:proteolysis"/>
    <property type="evidence" value="ECO:0007669"/>
    <property type="project" value="UniProtKB-KW"/>
</dbReference>
<dbReference type="InterPro" id="IPR018202">
    <property type="entry name" value="Ser_caboxypep_ser_AS"/>
</dbReference>
<evidence type="ECO:0000313" key="6">
    <source>
        <dbReference type="EMBL" id="CAJ0606160.1"/>
    </source>
</evidence>
<dbReference type="Gene3D" id="3.40.50.12670">
    <property type="match status" value="1"/>
</dbReference>
<dbReference type="FunFam" id="3.40.50.1820:FF:000335">
    <property type="entry name" value="Carboxypeptidase"/>
    <property type="match status" value="1"/>
</dbReference>
<reference evidence="6" key="1">
    <citation type="submission" date="2023-07" db="EMBL/GenBank/DDBJ databases">
        <authorList>
            <consortium name="CYATHOMIX"/>
        </authorList>
    </citation>
    <scope>NUCLEOTIDE SEQUENCE</scope>
    <source>
        <strain evidence="6">N/A</strain>
    </source>
</reference>
<dbReference type="PROSITE" id="PS00560">
    <property type="entry name" value="CARBOXYPEPT_SER_HIS"/>
    <property type="match status" value="1"/>
</dbReference>